<dbReference type="OrthoDB" id="6287754at2759"/>
<dbReference type="InterPro" id="IPR040224">
    <property type="entry name" value="RDM1"/>
</dbReference>
<name>A0A5B7DQM3_PORTR</name>
<dbReference type="GO" id="GO:0005730">
    <property type="term" value="C:nucleolus"/>
    <property type="evidence" value="ECO:0007669"/>
    <property type="project" value="TreeGrafter"/>
</dbReference>
<evidence type="ECO:0000313" key="2">
    <source>
        <dbReference type="Proteomes" id="UP000324222"/>
    </source>
</evidence>
<reference evidence="1 2" key="1">
    <citation type="submission" date="2019-05" db="EMBL/GenBank/DDBJ databases">
        <title>Another draft genome of Portunus trituberculatus and its Hox gene families provides insights of decapod evolution.</title>
        <authorList>
            <person name="Jeong J.-H."/>
            <person name="Song I."/>
            <person name="Kim S."/>
            <person name="Choi T."/>
            <person name="Kim D."/>
            <person name="Ryu S."/>
            <person name="Kim W."/>
        </authorList>
    </citation>
    <scope>NUCLEOTIDE SEQUENCE [LARGE SCALE GENOMIC DNA]</scope>
    <source>
        <tissue evidence="1">Muscle</tissue>
    </source>
</reference>
<dbReference type="PANTHER" id="PTHR31164">
    <property type="entry name" value="RAD52 MOTIF-CONTAINING PROTEIN 1"/>
    <property type="match status" value="1"/>
</dbReference>
<dbReference type="SUPFAM" id="SSF54768">
    <property type="entry name" value="dsRNA-binding domain-like"/>
    <property type="match status" value="1"/>
</dbReference>
<proteinExistence type="predicted"/>
<sequence length="305" mass="34354">MLPKFGNEDLEPQDVDVIPLRIPSDKDHQVSVSGLWWDGTQEDLELSEPGPSGYHMLSTEALEGTSIEAAMDSSATLQQLLCYWQHHVLCIYGYCHFKQEIRKLFAQYGPIHRVTARREACGAEGYGYQNKLNPPNSSSYSSYYHMTLRVAWMPPRSQNCSLERDDEEQKDSVRYICLVRVRMPKEGLCSEGLGLGEAPCTTQSPQGRGQSVACARRFAINSAMKAAFGKFVIIKLRNGKVTVEVDTTQTDLQMYDPLWDSTEVEVNDIDHDPEEEDSDEEFAMLQDIDDEELGALLDITISKDA</sequence>
<comment type="caution">
    <text evidence="1">The sequence shown here is derived from an EMBL/GenBank/DDBJ whole genome shotgun (WGS) entry which is preliminary data.</text>
</comment>
<keyword evidence="2" id="KW-1185">Reference proteome</keyword>
<organism evidence="1 2">
    <name type="scientific">Portunus trituberculatus</name>
    <name type="common">Swimming crab</name>
    <name type="synonym">Neptunus trituberculatus</name>
    <dbReference type="NCBI Taxonomy" id="210409"/>
    <lineage>
        <taxon>Eukaryota</taxon>
        <taxon>Metazoa</taxon>
        <taxon>Ecdysozoa</taxon>
        <taxon>Arthropoda</taxon>
        <taxon>Crustacea</taxon>
        <taxon>Multicrustacea</taxon>
        <taxon>Malacostraca</taxon>
        <taxon>Eumalacostraca</taxon>
        <taxon>Eucarida</taxon>
        <taxon>Decapoda</taxon>
        <taxon>Pleocyemata</taxon>
        <taxon>Brachyura</taxon>
        <taxon>Eubrachyura</taxon>
        <taxon>Portunoidea</taxon>
        <taxon>Portunidae</taxon>
        <taxon>Portuninae</taxon>
        <taxon>Portunus</taxon>
    </lineage>
</organism>
<gene>
    <name evidence="1" type="primary">RDM1</name>
    <name evidence="1" type="ORF">E2C01_016474</name>
</gene>
<evidence type="ECO:0000313" key="1">
    <source>
        <dbReference type="EMBL" id="MPC23427.1"/>
    </source>
</evidence>
<dbReference type="AlphaFoldDB" id="A0A5B7DQM3"/>
<dbReference type="Proteomes" id="UP000324222">
    <property type="component" value="Unassembled WGS sequence"/>
</dbReference>
<protein>
    <submittedName>
        <fullName evidence="1">RAD52 motif-containing protein 1</fullName>
    </submittedName>
</protein>
<dbReference type="PANTHER" id="PTHR31164:SF1">
    <property type="entry name" value="RAD52 MOTIF-CONTAINING PROTEIN 1"/>
    <property type="match status" value="1"/>
</dbReference>
<accession>A0A5B7DQM3</accession>
<dbReference type="EMBL" id="VSRR010001205">
    <property type="protein sequence ID" value="MPC23427.1"/>
    <property type="molecule type" value="Genomic_DNA"/>
</dbReference>